<evidence type="ECO:0000259" key="1">
    <source>
        <dbReference type="SMART" id="SM01324"/>
    </source>
</evidence>
<dbReference type="InterPro" id="IPR025582">
    <property type="entry name" value="YARHG_dom"/>
</dbReference>
<dbReference type="RefSeq" id="WP_109623333.1">
    <property type="nucleotide sequence ID" value="NZ_QGDO01000025.1"/>
</dbReference>
<dbReference type="SMART" id="SM01324">
    <property type="entry name" value="YARHG"/>
    <property type="match status" value="1"/>
</dbReference>
<dbReference type="AlphaFoldDB" id="A0A315ZEW6"/>
<organism evidence="2 3">
    <name type="scientific">Sediminitomix flava</name>
    <dbReference type="NCBI Taxonomy" id="379075"/>
    <lineage>
        <taxon>Bacteria</taxon>
        <taxon>Pseudomonadati</taxon>
        <taxon>Bacteroidota</taxon>
        <taxon>Cytophagia</taxon>
        <taxon>Cytophagales</taxon>
        <taxon>Flammeovirgaceae</taxon>
        <taxon>Sediminitomix</taxon>
    </lineage>
</organism>
<reference evidence="2 3" key="1">
    <citation type="submission" date="2018-03" db="EMBL/GenBank/DDBJ databases">
        <title>Genomic Encyclopedia of Archaeal and Bacterial Type Strains, Phase II (KMG-II): from individual species to whole genera.</title>
        <authorList>
            <person name="Goeker M."/>
        </authorList>
    </citation>
    <scope>NUCLEOTIDE SEQUENCE [LARGE SCALE GENOMIC DNA]</scope>
    <source>
        <strain evidence="2 3">DSM 28229</strain>
    </source>
</reference>
<dbReference type="Proteomes" id="UP000245535">
    <property type="component" value="Unassembled WGS sequence"/>
</dbReference>
<name>A0A315ZEW6_SEDFL</name>
<evidence type="ECO:0000313" key="3">
    <source>
        <dbReference type="Proteomes" id="UP000245535"/>
    </source>
</evidence>
<dbReference type="OrthoDB" id="353549at2"/>
<dbReference type="Pfam" id="PF13308">
    <property type="entry name" value="YARHG"/>
    <property type="match status" value="1"/>
</dbReference>
<protein>
    <submittedName>
        <fullName evidence="2">YARHG domain-containing protein</fullName>
    </submittedName>
</protein>
<evidence type="ECO:0000313" key="2">
    <source>
        <dbReference type="EMBL" id="PWJ31144.1"/>
    </source>
</evidence>
<dbReference type="InterPro" id="IPR038434">
    <property type="entry name" value="YARHG_sf"/>
</dbReference>
<feature type="domain" description="YARHG" evidence="1">
    <location>
        <begin position="177"/>
        <end position="258"/>
    </location>
</feature>
<gene>
    <name evidence="2" type="ORF">BC781_1254</name>
</gene>
<dbReference type="EMBL" id="QGDO01000025">
    <property type="protein sequence ID" value="PWJ31144.1"/>
    <property type="molecule type" value="Genomic_DNA"/>
</dbReference>
<keyword evidence="3" id="KW-1185">Reference proteome</keyword>
<sequence>MRNIFFTILLFLETLSCQGQSLSFESLLDLFTTDRSYTEIPDIYAIHYFDYDTLLVNASGSKLSLNADRIVLKTDENIALSVFTDTGAGGVCKYGSLFIFNKDGEKITNFSFESELGDGGFYSGTICIYASDSLLIFNHIDQEYDGDIVTMNKSELDYYRYEDWKLIKRTTIPIDTRRKYFLGSNSFLTREQLLSYSIEELSIIRNEIFASHGYIFKSNKWKSYFLKKDWYKPMYSNVIDSLTLIEKVNISSILEIERK</sequence>
<accession>A0A315ZEW6</accession>
<comment type="caution">
    <text evidence="2">The sequence shown here is derived from an EMBL/GenBank/DDBJ whole genome shotgun (WGS) entry which is preliminary data.</text>
</comment>
<dbReference type="Gene3D" id="1.20.58.1690">
    <property type="match status" value="1"/>
</dbReference>
<proteinExistence type="predicted"/>